<feature type="transmembrane region" description="Helical" evidence="2">
    <location>
        <begin position="12"/>
        <end position="33"/>
    </location>
</feature>
<evidence type="ECO:0000313" key="3">
    <source>
        <dbReference type="EMBL" id="NYF77773.1"/>
    </source>
</evidence>
<comment type="caution">
    <text evidence="3">The sequence shown here is derived from an EMBL/GenBank/DDBJ whole genome shotgun (WGS) entry which is preliminary data.</text>
</comment>
<protein>
    <submittedName>
        <fullName evidence="3">Type II secretory pathway pseudopilin PulG</fullName>
    </submittedName>
</protein>
<feature type="compositionally biased region" description="Low complexity" evidence="1">
    <location>
        <begin position="257"/>
        <end position="274"/>
    </location>
</feature>
<evidence type="ECO:0000256" key="1">
    <source>
        <dbReference type="SAM" id="MobiDB-lite"/>
    </source>
</evidence>
<feature type="region of interest" description="Disordered" evidence="1">
    <location>
        <begin position="256"/>
        <end position="312"/>
    </location>
</feature>
<dbReference type="AlphaFoldDB" id="A0A7Y9TR05"/>
<accession>A0A7Y9TR05</accession>
<dbReference type="EMBL" id="JACCCW010000001">
    <property type="protein sequence ID" value="NYF77773.1"/>
    <property type="molecule type" value="Genomic_DNA"/>
</dbReference>
<feature type="compositionally biased region" description="Low complexity" evidence="1">
    <location>
        <begin position="282"/>
        <end position="300"/>
    </location>
</feature>
<keyword evidence="2" id="KW-1133">Transmembrane helix</keyword>
<organism evidence="3 4">
    <name type="scientific">Granulicella arctica</name>
    <dbReference type="NCBI Taxonomy" id="940613"/>
    <lineage>
        <taxon>Bacteria</taxon>
        <taxon>Pseudomonadati</taxon>
        <taxon>Acidobacteriota</taxon>
        <taxon>Terriglobia</taxon>
        <taxon>Terriglobales</taxon>
        <taxon>Acidobacteriaceae</taxon>
        <taxon>Granulicella</taxon>
    </lineage>
</organism>
<sequence>MRTPATRPEEQGFMLVGLIVAIFLILLVLSIAAPKVARGLRREREVEAVHRGNQYVRAVQVYYRKVGHYPGSLEQLEKTNNIRFLRRRYEDPMTGKPDWKLIHLGEAKTTVKGFFGQPLNGLAGSGGLGSAAGMSSGIGSGNSNSSTFGSSSSGSSSFGSASSGPTSSGSSTSSSGSDTPPSTFGSSGSSGSTGFSSQSATSFQGTGAPIMGVGSAASGNSIIVLNEQTTYPTWEFIYDPRIEQLKAKASLFGGGMTSTSASSLGSAAPSSGFGSSTGSGFGSSTTSGTNSTSGTSTTGSGSTGTGTQPQPQ</sequence>
<gene>
    <name evidence="3" type="ORF">HDF17_000060</name>
</gene>
<evidence type="ECO:0000256" key="2">
    <source>
        <dbReference type="SAM" id="Phobius"/>
    </source>
</evidence>
<name>A0A7Y9TR05_9BACT</name>
<feature type="region of interest" description="Disordered" evidence="1">
    <location>
        <begin position="142"/>
        <end position="202"/>
    </location>
</feature>
<keyword evidence="2" id="KW-0472">Membrane</keyword>
<dbReference type="Proteomes" id="UP000589520">
    <property type="component" value="Unassembled WGS sequence"/>
</dbReference>
<reference evidence="3 4" key="1">
    <citation type="submission" date="2020-07" db="EMBL/GenBank/DDBJ databases">
        <title>Genomic Encyclopedia of Type Strains, Phase IV (KMG-V): Genome sequencing to study the core and pangenomes of soil and plant-associated prokaryotes.</title>
        <authorList>
            <person name="Whitman W."/>
        </authorList>
    </citation>
    <scope>NUCLEOTIDE SEQUENCE [LARGE SCALE GENOMIC DNA]</scope>
    <source>
        <strain evidence="3 4">X4EP2</strain>
    </source>
</reference>
<proteinExistence type="predicted"/>
<keyword evidence="4" id="KW-1185">Reference proteome</keyword>
<dbReference type="SUPFAM" id="SSF54523">
    <property type="entry name" value="Pili subunits"/>
    <property type="match status" value="1"/>
</dbReference>
<evidence type="ECO:0000313" key="4">
    <source>
        <dbReference type="Proteomes" id="UP000589520"/>
    </source>
</evidence>
<dbReference type="RefSeq" id="WP_246301518.1">
    <property type="nucleotide sequence ID" value="NZ_JACCCW010000001.1"/>
</dbReference>
<dbReference type="InterPro" id="IPR045584">
    <property type="entry name" value="Pilin-like"/>
</dbReference>
<keyword evidence="2" id="KW-0812">Transmembrane</keyword>